<evidence type="ECO:0000259" key="2">
    <source>
        <dbReference type="PROSITE" id="PS50119"/>
    </source>
</evidence>
<dbReference type="GO" id="GO:0008270">
    <property type="term" value="F:zinc ion binding"/>
    <property type="evidence" value="ECO:0007669"/>
    <property type="project" value="InterPro"/>
</dbReference>
<keyword evidence="1" id="KW-0472">Membrane</keyword>
<keyword evidence="1" id="KW-1133">Transmembrane helix</keyword>
<proteinExistence type="predicted"/>
<dbReference type="PROSITE" id="PS50119">
    <property type="entry name" value="ZF_BBOX"/>
    <property type="match status" value="1"/>
</dbReference>
<dbReference type="Proteomes" id="UP000002432">
    <property type="component" value="Chromosome"/>
</dbReference>
<feature type="transmembrane region" description="Helical" evidence="1">
    <location>
        <begin position="93"/>
        <end position="110"/>
    </location>
</feature>
<evidence type="ECO:0000256" key="1">
    <source>
        <dbReference type="SAM" id="Phobius"/>
    </source>
</evidence>
<name>Q1ISW8_KORVE</name>
<evidence type="ECO:0000313" key="3">
    <source>
        <dbReference type="EMBL" id="ABF40032.1"/>
    </source>
</evidence>
<dbReference type="EMBL" id="CP000360">
    <property type="protein sequence ID" value="ABF40032.1"/>
    <property type="molecule type" value="Genomic_DNA"/>
</dbReference>
<feature type="transmembrane region" description="Helical" evidence="1">
    <location>
        <begin position="195"/>
        <end position="217"/>
    </location>
</feature>
<sequence>MNCAKHPEVTASAFCRTCGKALCSTCARDVRGVVYCEECLASRLHDTVPPNAPPYATVPPIATPVIVRQGGSPGLAALLSLIPGVGQMYNEQYAKGLVFVLIFAALIQLTDHVSGMFGLLIGGFYIYQIIDAYKTAEARRFGLPLPDPFGLNDMLGAKNKPAYANPPAAFVQTTGDPVTGVGPQMVAVEEEPEKVGAPMGAIILIGLGVIFLLNTFDWFHFDWFGKTWPILLIVIGVWIFIRRRDAAAR</sequence>
<dbReference type="Pfam" id="PF00643">
    <property type="entry name" value="zf-B_box"/>
    <property type="match status" value="1"/>
</dbReference>
<dbReference type="SUPFAM" id="SSF57845">
    <property type="entry name" value="B-box zinc-binding domain"/>
    <property type="match status" value="1"/>
</dbReference>
<dbReference type="InterPro" id="IPR043726">
    <property type="entry name" value="LiaI-LiaF-like_TM1"/>
</dbReference>
<evidence type="ECO:0000313" key="4">
    <source>
        <dbReference type="Proteomes" id="UP000002432"/>
    </source>
</evidence>
<gene>
    <name evidence="3" type="ordered locus">Acid345_1029</name>
</gene>
<feature type="transmembrane region" description="Helical" evidence="1">
    <location>
        <begin position="223"/>
        <end position="241"/>
    </location>
</feature>
<reference evidence="3 4" key="1">
    <citation type="journal article" date="2009" name="Appl. Environ. Microbiol.">
        <title>Three genomes from the phylum Acidobacteria provide insight into the lifestyles of these microorganisms in soils.</title>
        <authorList>
            <person name="Ward N.L."/>
            <person name="Challacombe J.F."/>
            <person name="Janssen P.H."/>
            <person name="Henrissat B."/>
            <person name="Coutinho P.M."/>
            <person name="Wu M."/>
            <person name="Xie G."/>
            <person name="Haft D.H."/>
            <person name="Sait M."/>
            <person name="Badger J."/>
            <person name="Barabote R.D."/>
            <person name="Bradley B."/>
            <person name="Brettin T.S."/>
            <person name="Brinkac L.M."/>
            <person name="Bruce D."/>
            <person name="Creasy T."/>
            <person name="Daugherty S.C."/>
            <person name="Davidsen T.M."/>
            <person name="DeBoy R.T."/>
            <person name="Detter J.C."/>
            <person name="Dodson R.J."/>
            <person name="Durkin A.S."/>
            <person name="Ganapathy A."/>
            <person name="Gwinn-Giglio M."/>
            <person name="Han C.S."/>
            <person name="Khouri H."/>
            <person name="Kiss H."/>
            <person name="Kothari S.P."/>
            <person name="Madupu R."/>
            <person name="Nelson K.E."/>
            <person name="Nelson W.C."/>
            <person name="Paulsen I."/>
            <person name="Penn K."/>
            <person name="Ren Q."/>
            <person name="Rosovitz M.J."/>
            <person name="Selengut J.D."/>
            <person name="Shrivastava S."/>
            <person name="Sullivan S.A."/>
            <person name="Tapia R."/>
            <person name="Thompson L.S."/>
            <person name="Watkins K.L."/>
            <person name="Yang Q."/>
            <person name="Yu C."/>
            <person name="Zafar N."/>
            <person name="Zhou L."/>
            <person name="Kuske C.R."/>
        </authorList>
    </citation>
    <scope>NUCLEOTIDE SEQUENCE [LARGE SCALE GENOMIC DNA]</scope>
    <source>
        <strain evidence="3 4">Ellin345</strain>
    </source>
</reference>
<keyword evidence="4" id="KW-1185">Reference proteome</keyword>
<dbReference type="KEGG" id="aba:Acid345_1029"/>
<accession>Q1ISW8</accession>
<feature type="domain" description="B box-type" evidence="2">
    <location>
        <begin position="1"/>
        <end position="26"/>
    </location>
</feature>
<organism evidence="3 4">
    <name type="scientific">Koribacter versatilis (strain Ellin345)</name>
    <dbReference type="NCBI Taxonomy" id="204669"/>
    <lineage>
        <taxon>Bacteria</taxon>
        <taxon>Pseudomonadati</taxon>
        <taxon>Acidobacteriota</taxon>
        <taxon>Terriglobia</taxon>
        <taxon>Terriglobales</taxon>
        <taxon>Candidatus Korobacteraceae</taxon>
        <taxon>Candidatus Korobacter</taxon>
    </lineage>
</organism>
<dbReference type="EnsemblBacteria" id="ABF40032">
    <property type="protein sequence ID" value="ABF40032"/>
    <property type="gene ID" value="Acid345_1029"/>
</dbReference>
<dbReference type="STRING" id="204669.Acid345_1029"/>
<dbReference type="HOGENOM" id="CLU_1133007_0_0_0"/>
<keyword evidence="1" id="KW-0812">Transmembrane</keyword>
<dbReference type="OrthoDB" id="115858at2"/>
<dbReference type="InterPro" id="IPR000315">
    <property type="entry name" value="Znf_B-box"/>
</dbReference>
<dbReference type="Pfam" id="PF18917">
    <property type="entry name" value="LiaI-LiaF-like_TM1"/>
    <property type="match status" value="1"/>
</dbReference>
<dbReference type="CDD" id="cd19756">
    <property type="entry name" value="Bbox2"/>
    <property type="match status" value="1"/>
</dbReference>
<dbReference type="AlphaFoldDB" id="Q1ISW8"/>
<dbReference type="RefSeq" id="WP_011521834.1">
    <property type="nucleotide sequence ID" value="NC_008009.1"/>
</dbReference>
<feature type="transmembrane region" description="Helical" evidence="1">
    <location>
        <begin position="116"/>
        <end position="133"/>
    </location>
</feature>
<dbReference type="eggNOG" id="ENOG5032REM">
    <property type="taxonomic scope" value="Bacteria"/>
</dbReference>
<protein>
    <recommendedName>
        <fullName evidence="2">B box-type domain-containing protein</fullName>
    </recommendedName>
</protein>